<dbReference type="AlphaFoldDB" id="C1MXM5"/>
<dbReference type="OrthoDB" id="5981480at2759"/>
<evidence type="ECO:0000256" key="5">
    <source>
        <dbReference type="SAM" id="Coils"/>
    </source>
</evidence>
<feature type="domain" description="MYND-type" evidence="6">
    <location>
        <begin position="14"/>
        <end position="57"/>
    </location>
</feature>
<proteinExistence type="predicted"/>
<dbReference type="InterPro" id="IPR002893">
    <property type="entry name" value="Znf_MYND"/>
</dbReference>
<gene>
    <name evidence="7" type="ORF">MICPUCDRAFT_60215</name>
</gene>
<dbReference type="RefSeq" id="XP_003060423.1">
    <property type="nucleotide sequence ID" value="XM_003060377.1"/>
</dbReference>
<evidence type="ECO:0000256" key="3">
    <source>
        <dbReference type="ARBA" id="ARBA00022833"/>
    </source>
</evidence>
<reference evidence="7 8" key="1">
    <citation type="journal article" date="2009" name="Science">
        <title>Green evolution and dynamic adaptations revealed by genomes of the marine picoeukaryotes Micromonas.</title>
        <authorList>
            <person name="Worden A.Z."/>
            <person name="Lee J.H."/>
            <person name="Mock T."/>
            <person name="Rouze P."/>
            <person name="Simmons M.P."/>
            <person name="Aerts A.L."/>
            <person name="Allen A.E."/>
            <person name="Cuvelier M.L."/>
            <person name="Derelle E."/>
            <person name="Everett M.V."/>
            <person name="Foulon E."/>
            <person name="Grimwood J."/>
            <person name="Gundlach H."/>
            <person name="Henrissat B."/>
            <person name="Napoli C."/>
            <person name="McDonald S.M."/>
            <person name="Parker M.S."/>
            <person name="Rombauts S."/>
            <person name="Salamov A."/>
            <person name="Von Dassow P."/>
            <person name="Badger J.H."/>
            <person name="Coutinho P.M."/>
            <person name="Demir E."/>
            <person name="Dubchak I."/>
            <person name="Gentemann C."/>
            <person name="Eikrem W."/>
            <person name="Gready J.E."/>
            <person name="John U."/>
            <person name="Lanier W."/>
            <person name="Lindquist E.A."/>
            <person name="Lucas S."/>
            <person name="Mayer K.F."/>
            <person name="Moreau H."/>
            <person name="Not F."/>
            <person name="Otillar R."/>
            <person name="Panaud O."/>
            <person name="Pangilinan J."/>
            <person name="Paulsen I."/>
            <person name="Piegu B."/>
            <person name="Poliakov A."/>
            <person name="Robbens S."/>
            <person name="Schmutz J."/>
            <person name="Toulza E."/>
            <person name="Wyss T."/>
            <person name="Zelensky A."/>
            <person name="Zhou K."/>
            <person name="Armbrust E.V."/>
            <person name="Bhattacharya D."/>
            <person name="Goodenough U.W."/>
            <person name="Van de Peer Y."/>
            <person name="Grigoriev I.V."/>
        </authorList>
    </citation>
    <scope>NUCLEOTIDE SEQUENCE [LARGE SCALE GENOMIC DNA]</scope>
    <source>
        <strain evidence="7 8">CCMP1545</strain>
    </source>
</reference>
<sequence length="412" mass="45812">MSTLTKRRASAETCANCGKTSAKLLKCLGCKSALRGRRYCDKKCQKKHFSKEHKDECRLVDLKAAADDAKDAYMKAMRKAEKEIAARDRDKANKHFREAIEACEDARERYKKLGPRALGMELELCVTLCTCHVNLGEYDAAEPYVEAALLAGEVAKTVKIEPDGVEEPLWCGQGQRICGESTTDADGDPRATQETYDDMIEKCIASAWHARHGARMSAAIKGEIIAQCAVCGEDVEGLEADPNLLTCDALSCRHLVHAKCLPNGMADFRPRDRGLGGGDHPDVVTCKICVETGAPRYKNGRSFTEIREDEKREKAEKRNEKKFNEMFGDPTSDEPAAGMFRRESATPEEAREAVLVVQERMRHLINDRGLPDEKKEEYGKMFADAGYDLDKIMTLDPGLEFGGLPPRARGRE</sequence>
<dbReference type="GeneID" id="9685861"/>
<dbReference type="KEGG" id="mpp:MICPUCDRAFT_60215"/>
<dbReference type="Proteomes" id="UP000001876">
    <property type="component" value="Unassembled WGS sequence"/>
</dbReference>
<accession>C1MXM5</accession>
<dbReference type="InterPro" id="IPR001965">
    <property type="entry name" value="Znf_PHD"/>
</dbReference>
<keyword evidence="1" id="KW-0479">Metal-binding</keyword>
<protein>
    <submittedName>
        <fullName evidence="7">Predicted protein</fullName>
    </submittedName>
</protein>
<evidence type="ECO:0000256" key="4">
    <source>
        <dbReference type="PROSITE-ProRule" id="PRU00134"/>
    </source>
</evidence>
<dbReference type="PROSITE" id="PS50865">
    <property type="entry name" value="ZF_MYND_2"/>
    <property type="match status" value="1"/>
</dbReference>
<dbReference type="OMA" id="CIASAWH"/>
<dbReference type="SUPFAM" id="SSF144232">
    <property type="entry name" value="HIT/MYND zinc finger-like"/>
    <property type="match status" value="1"/>
</dbReference>
<keyword evidence="5" id="KW-0175">Coiled coil</keyword>
<keyword evidence="8" id="KW-1185">Reference proteome</keyword>
<feature type="coiled-coil region" evidence="5">
    <location>
        <begin position="59"/>
        <end position="109"/>
    </location>
</feature>
<evidence type="ECO:0000313" key="8">
    <source>
        <dbReference type="Proteomes" id="UP000001876"/>
    </source>
</evidence>
<dbReference type="EMBL" id="GG663742">
    <property type="protein sequence ID" value="EEH55192.1"/>
    <property type="molecule type" value="Genomic_DNA"/>
</dbReference>
<organism evidence="8">
    <name type="scientific">Micromonas pusilla (strain CCMP1545)</name>
    <name type="common">Picoplanktonic green alga</name>
    <dbReference type="NCBI Taxonomy" id="564608"/>
    <lineage>
        <taxon>Eukaryota</taxon>
        <taxon>Viridiplantae</taxon>
        <taxon>Chlorophyta</taxon>
        <taxon>Mamiellophyceae</taxon>
        <taxon>Mamiellales</taxon>
        <taxon>Mamiellaceae</taxon>
        <taxon>Micromonas</taxon>
    </lineage>
</organism>
<keyword evidence="3" id="KW-0862">Zinc</keyword>
<evidence type="ECO:0000256" key="2">
    <source>
        <dbReference type="ARBA" id="ARBA00022771"/>
    </source>
</evidence>
<evidence type="ECO:0000259" key="6">
    <source>
        <dbReference type="PROSITE" id="PS50865"/>
    </source>
</evidence>
<name>C1MXM5_MICPC</name>
<evidence type="ECO:0000256" key="1">
    <source>
        <dbReference type="ARBA" id="ARBA00022723"/>
    </source>
</evidence>
<dbReference type="GO" id="GO:0008270">
    <property type="term" value="F:zinc ion binding"/>
    <property type="evidence" value="ECO:0007669"/>
    <property type="project" value="UniProtKB-KW"/>
</dbReference>
<keyword evidence="2 4" id="KW-0863">Zinc-finger</keyword>
<dbReference type="Pfam" id="PF01753">
    <property type="entry name" value="zf-MYND"/>
    <property type="match status" value="1"/>
</dbReference>
<dbReference type="SMART" id="SM00249">
    <property type="entry name" value="PHD"/>
    <property type="match status" value="1"/>
</dbReference>
<evidence type="ECO:0000313" key="7">
    <source>
        <dbReference type="EMBL" id="EEH55192.1"/>
    </source>
</evidence>
<dbReference type="Gene3D" id="6.10.140.2220">
    <property type="match status" value="1"/>
</dbReference>